<evidence type="ECO:0000259" key="1">
    <source>
        <dbReference type="Pfam" id="PF00156"/>
    </source>
</evidence>
<dbReference type="AlphaFoldDB" id="A0A073ISZ9"/>
<dbReference type="eggNOG" id="COG0503">
    <property type="taxonomic scope" value="Bacteria"/>
</dbReference>
<dbReference type="CDD" id="cd06223">
    <property type="entry name" value="PRTases_typeI"/>
    <property type="match status" value="1"/>
</dbReference>
<dbReference type="SUPFAM" id="SSF53271">
    <property type="entry name" value="PRTase-like"/>
    <property type="match status" value="1"/>
</dbReference>
<dbReference type="EMBL" id="JMKI01000010">
    <property type="protein sequence ID" value="KEJ92929.1"/>
    <property type="molecule type" value="Genomic_DNA"/>
</dbReference>
<keyword evidence="3" id="KW-1185">Reference proteome</keyword>
<keyword evidence="2" id="KW-0808">Transferase</keyword>
<dbReference type="NCBIfam" id="NF005592">
    <property type="entry name" value="PRK07322.1"/>
    <property type="match status" value="1"/>
</dbReference>
<dbReference type="RefSeq" id="WP_037974778.1">
    <property type="nucleotide sequence ID" value="NZ_JAWRIX010000016.1"/>
</dbReference>
<dbReference type="PATRIC" id="fig|2754.20.peg.2325"/>
<dbReference type="STRING" id="2754.EH55_00030"/>
<dbReference type="GO" id="GO:0016757">
    <property type="term" value="F:glycosyltransferase activity"/>
    <property type="evidence" value="ECO:0007669"/>
    <property type="project" value="UniProtKB-KW"/>
</dbReference>
<dbReference type="Pfam" id="PF00156">
    <property type="entry name" value="Pribosyltran"/>
    <property type="match status" value="1"/>
</dbReference>
<dbReference type="PANTHER" id="PTHR43218:SF1">
    <property type="entry name" value="PHOSPHORIBOSYLTRANSFERASE"/>
    <property type="match status" value="1"/>
</dbReference>
<gene>
    <name evidence="2" type="ORF">EH55_00030</name>
</gene>
<feature type="domain" description="Phosphoribosyltransferase" evidence="1">
    <location>
        <begin position="39"/>
        <end position="165"/>
    </location>
</feature>
<dbReference type="OrthoDB" id="4213751at2"/>
<evidence type="ECO:0000313" key="2">
    <source>
        <dbReference type="EMBL" id="KEJ92929.1"/>
    </source>
</evidence>
<dbReference type="GeneID" id="90982954"/>
<comment type="caution">
    <text evidence="2">The sequence shown here is derived from an EMBL/GenBank/DDBJ whole genome shotgun (WGS) entry which is preliminary data.</text>
</comment>
<reference evidence="2 3" key="1">
    <citation type="submission" date="2014-04" db="EMBL/GenBank/DDBJ databases">
        <title>Draft Genome Sequence of Synergistes jonesii.</title>
        <authorList>
            <person name="Coil D.A."/>
            <person name="Eisen J.A."/>
            <person name="Holland-Moritz H.E."/>
        </authorList>
    </citation>
    <scope>NUCLEOTIDE SEQUENCE [LARGE SCALE GENOMIC DNA]</scope>
    <source>
        <strain evidence="2 3">78-1</strain>
    </source>
</reference>
<accession>A0A073ISZ9</accession>
<keyword evidence="2" id="KW-0328">Glycosyltransferase</keyword>
<dbReference type="InterPro" id="IPR000836">
    <property type="entry name" value="PRTase_dom"/>
</dbReference>
<dbReference type="InterPro" id="IPR029057">
    <property type="entry name" value="PRTase-like"/>
</dbReference>
<dbReference type="Proteomes" id="UP000027665">
    <property type="component" value="Unassembled WGS sequence"/>
</dbReference>
<evidence type="ECO:0000313" key="3">
    <source>
        <dbReference type="Proteomes" id="UP000027665"/>
    </source>
</evidence>
<dbReference type="Gene3D" id="3.40.50.2020">
    <property type="match status" value="1"/>
</dbReference>
<dbReference type="PANTHER" id="PTHR43218">
    <property type="entry name" value="PHOSPHORIBOSYLTRANSFERASE-RELATED"/>
    <property type="match status" value="1"/>
</dbReference>
<proteinExistence type="predicted"/>
<name>A0A073ISZ9_9BACT</name>
<protein>
    <submittedName>
        <fullName evidence="2">Adenine phosphoribosyltransferase</fullName>
    </submittedName>
</protein>
<sequence length="181" mass="19717">MYETYTLHVAGLTRELKKVRVAPSLRIASFVMLGDTRLIERCADALYEKIKDGGAEILVCPEAKGIPLTHALAVRLGVDYVVARKSVKGYMERPIVAEVKSITTTEKQIIVVDEFDAEKLKGKKVCIVDDVVSTGGSLASLEAVLKKTGCTVIGKVAVLLEEGGYSGEDLTYLERLPVFKD</sequence>
<organism evidence="2 3">
    <name type="scientific">Synergistes jonesii</name>
    <dbReference type="NCBI Taxonomy" id="2754"/>
    <lineage>
        <taxon>Bacteria</taxon>
        <taxon>Thermotogati</taxon>
        <taxon>Synergistota</taxon>
        <taxon>Synergistia</taxon>
        <taxon>Synergistales</taxon>
        <taxon>Synergistaceae</taxon>
        <taxon>Synergistes</taxon>
    </lineage>
</organism>